<keyword evidence="10" id="KW-1185">Reference proteome</keyword>
<dbReference type="GO" id="GO:0016020">
    <property type="term" value="C:membrane"/>
    <property type="evidence" value="ECO:0007669"/>
    <property type="project" value="UniProtKB-SubCell"/>
</dbReference>
<proteinExistence type="inferred from homology"/>
<comment type="similarity">
    <text evidence="2 6">Belongs to the band 7/mec-2 family. HflC subfamily.</text>
</comment>
<name>A0A941AP35_9BACI</name>
<sequence>MSDDNIVDLNEKRRPSDEWRRYGKLVAVAIILIVIVATLLSNLFIVEQGQYKIVRQFGEVVRIEDEPGLSYKIPFIQSVTTLPKYQMIYDIPPAEINTKDKKRMLADHYAVWRIEDPQLMISNGVTIERVEAIMGEQIFSAIRAELGQLNFEEIINEKDTSRGSFNDLVRERVNDALASGDYGVYLTDVRMKRTDLPKENEEAVYRRMISERETKAQEYLSQGDADANRIEANTDREVKEMVAKANADANEIIGEGEAEAARIYNETFGQDPEFYQLYRTLQSYEKTINGETVIVLPADSPYARILMGYTE</sequence>
<dbReference type="Pfam" id="PF01145">
    <property type="entry name" value="Band_7"/>
    <property type="match status" value="1"/>
</dbReference>
<evidence type="ECO:0000256" key="5">
    <source>
        <dbReference type="ARBA" id="ARBA00023136"/>
    </source>
</evidence>
<evidence type="ECO:0000256" key="7">
    <source>
        <dbReference type="SAM" id="Phobius"/>
    </source>
</evidence>
<evidence type="ECO:0000256" key="3">
    <source>
        <dbReference type="ARBA" id="ARBA00022692"/>
    </source>
</evidence>
<reference evidence="9" key="1">
    <citation type="submission" date="2021-03" db="EMBL/GenBank/DDBJ databases">
        <title>Bacillus suaedae sp. nov., isolated from Suaeda aralocaspica.</title>
        <authorList>
            <person name="Lei R.F.R."/>
        </authorList>
    </citation>
    <scope>NUCLEOTIDE SEQUENCE</scope>
    <source>
        <strain evidence="9">YZJH907-2</strain>
    </source>
</reference>
<evidence type="ECO:0000259" key="8">
    <source>
        <dbReference type="SMART" id="SM00244"/>
    </source>
</evidence>
<gene>
    <name evidence="9" type="ORF">J7W16_01245</name>
</gene>
<dbReference type="SUPFAM" id="SSF117892">
    <property type="entry name" value="Band 7/SPFH domain"/>
    <property type="match status" value="1"/>
</dbReference>
<dbReference type="RefSeq" id="WP_210595113.1">
    <property type="nucleotide sequence ID" value="NZ_JAGKSQ010000001.1"/>
</dbReference>
<feature type="transmembrane region" description="Helical" evidence="7">
    <location>
        <begin position="25"/>
        <end position="46"/>
    </location>
</feature>
<evidence type="ECO:0000256" key="2">
    <source>
        <dbReference type="ARBA" id="ARBA00007862"/>
    </source>
</evidence>
<dbReference type="PANTHER" id="PTHR42911:SF1">
    <property type="entry name" value="MODULATOR OF FTSH PROTEASE HFLC"/>
    <property type="match status" value="1"/>
</dbReference>
<dbReference type="SMART" id="SM00244">
    <property type="entry name" value="PHB"/>
    <property type="match status" value="1"/>
</dbReference>
<evidence type="ECO:0000256" key="6">
    <source>
        <dbReference type="PIRNR" id="PIRNR005651"/>
    </source>
</evidence>
<dbReference type="CDD" id="cd03405">
    <property type="entry name" value="SPFH_HflC"/>
    <property type="match status" value="1"/>
</dbReference>
<dbReference type="InterPro" id="IPR001107">
    <property type="entry name" value="Band_7"/>
</dbReference>
<keyword evidence="5 7" id="KW-0472">Membrane</keyword>
<dbReference type="EMBL" id="JAGKSQ010000001">
    <property type="protein sequence ID" value="MBP3949738.1"/>
    <property type="molecule type" value="Genomic_DNA"/>
</dbReference>
<keyword evidence="9" id="KW-0645">Protease</keyword>
<comment type="function">
    <text evidence="6">HflC and HflK could regulate a protease.</text>
</comment>
<dbReference type="PIRSF" id="PIRSF005651">
    <property type="entry name" value="HflC"/>
    <property type="match status" value="1"/>
</dbReference>
<dbReference type="InterPro" id="IPR036013">
    <property type="entry name" value="Band_7/SPFH_dom_sf"/>
</dbReference>
<dbReference type="PANTHER" id="PTHR42911">
    <property type="entry name" value="MODULATOR OF FTSH PROTEASE HFLC"/>
    <property type="match status" value="1"/>
</dbReference>
<dbReference type="Gene3D" id="3.30.479.30">
    <property type="entry name" value="Band 7 domain"/>
    <property type="match status" value="1"/>
</dbReference>
<evidence type="ECO:0000256" key="1">
    <source>
        <dbReference type="ARBA" id="ARBA00004370"/>
    </source>
</evidence>
<accession>A0A941AP35</accession>
<organism evidence="9 10">
    <name type="scientific">Halalkalibacter suaedae</name>
    <dbReference type="NCBI Taxonomy" id="2822140"/>
    <lineage>
        <taxon>Bacteria</taxon>
        <taxon>Bacillati</taxon>
        <taxon>Bacillota</taxon>
        <taxon>Bacilli</taxon>
        <taxon>Bacillales</taxon>
        <taxon>Bacillaceae</taxon>
        <taxon>Halalkalibacter</taxon>
    </lineage>
</organism>
<dbReference type="Proteomes" id="UP000678228">
    <property type="component" value="Unassembled WGS sequence"/>
</dbReference>
<keyword evidence="3 7" id="KW-0812">Transmembrane</keyword>
<dbReference type="GO" id="GO:0008233">
    <property type="term" value="F:peptidase activity"/>
    <property type="evidence" value="ECO:0007669"/>
    <property type="project" value="UniProtKB-KW"/>
</dbReference>
<dbReference type="InterPro" id="IPR010200">
    <property type="entry name" value="HflC"/>
</dbReference>
<dbReference type="GO" id="GO:0006508">
    <property type="term" value="P:proteolysis"/>
    <property type="evidence" value="ECO:0007669"/>
    <property type="project" value="UniProtKB-KW"/>
</dbReference>
<feature type="domain" description="Band 7" evidence="8">
    <location>
        <begin position="41"/>
        <end position="208"/>
    </location>
</feature>
<evidence type="ECO:0000313" key="10">
    <source>
        <dbReference type="Proteomes" id="UP000678228"/>
    </source>
</evidence>
<comment type="caution">
    <text evidence="9">The sequence shown here is derived from an EMBL/GenBank/DDBJ whole genome shotgun (WGS) entry which is preliminary data.</text>
</comment>
<comment type="subcellular location">
    <subcellularLocation>
        <location evidence="1">Membrane</location>
    </subcellularLocation>
</comment>
<evidence type="ECO:0000313" key="9">
    <source>
        <dbReference type="EMBL" id="MBP3949738.1"/>
    </source>
</evidence>
<keyword evidence="9" id="KW-0378">Hydrolase</keyword>
<evidence type="ECO:0000256" key="4">
    <source>
        <dbReference type="ARBA" id="ARBA00022989"/>
    </source>
</evidence>
<protein>
    <recommendedName>
        <fullName evidence="6">Protein HflC</fullName>
    </recommendedName>
</protein>
<keyword evidence="4 7" id="KW-1133">Transmembrane helix</keyword>
<dbReference type="AlphaFoldDB" id="A0A941AP35"/>